<feature type="transmembrane region" description="Helical" evidence="1">
    <location>
        <begin position="12"/>
        <end position="33"/>
    </location>
</feature>
<comment type="caution">
    <text evidence="2">The sequence shown here is derived from an EMBL/GenBank/DDBJ whole genome shotgun (WGS) entry which is preliminary data.</text>
</comment>
<reference evidence="2 3" key="1">
    <citation type="journal article" date="2016" name="Nat. Commun.">
        <title>Thousands of microbial genomes shed light on interconnected biogeochemical processes in an aquifer system.</title>
        <authorList>
            <person name="Anantharaman K."/>
            <person name="Brown C.T."/>
            <person name="Hug L.A."/>
            <person name="Sharon I."/>
            <person name="Castelle C.J."/>
            <person name="Probst A.J."/>
            <person name="Thomas B.C."/>
            <person name="Singh A."/>
            <person name="Wilkins M.J."/>
            <person name="Karaoz U."/>
            <person name="Brodie E.L."/>
            <person name="Williams K.H."/>
            <person name="Hubbard S.S."/>
            <person name="Banfield J.F."/>
        </authorList>
    </citation>
    <scope>NUCLEOTIDE SEQUENCE [LARGE SCALE GENOMIC DNA]</scope>
</reference>
<dbReference type="Proteomes" id="UP000177383">
    <property type="component" value="Unassembled WGS sequence"/>
</dbReference>
<organism evidence="2 3">
    <name type="scientific">Candidatus Gottesmanbacteria bacterium RIFCSPHIGHO2_01_FULL_39_10</name>
    <dbReference type="NCBI Taxonomy" id="1798375"/>
    <lineage>
        <taxon>Bacteria</taxon>
        <taxon>Candidatus Gottesmaniibacteriota</taxon>
    </lineage>
</organism>
<evidence type="ECO:0000256" key="1">
    <source>
        <dbReference type="SAM" id="Phobius"/>
    </source>
</evidence>
<dbReference type="AlphaFoldDB" id="A0A1F5ZPC8"/>
<proteinExistence type="predicted"/>
<keyword evidence="1" id="KW-0472">Membrane</keyword>
<dbReference type="EMBL" id="MFJE01000022">
    <property type="protein sequence ID" value="OGG14233.1"/>
    <property type="molecule type" value="Genomic_DNA"/>
</dbReference>
<evidence type="ECO:0000313" key="3">
    <source>
        <dbReference type="Proteomes" id="UP000177383"/>
    </source>
</evidence>
<keyword evidence="1" id="KW-1133">Transmembrane helix</keyword>
<dbReference type="STRING" id="1798375.A2773_06445"/>
<accession>A0A1F5ZPC8</accession>
<name>A0A1F5ZPC8_9BACT</name>
<evidence type="ECO:0000313" key="2">
    <source>
        <dbReference type="EMBL" id="OGG14233.1"/>
    </source>
</evidence>
<keyword evidence="1" id="KW-0812">Transmembrane</keyword>
<gene>
    <name evidence="2" type="ORF">A2773_06445</name>
</gene>
<sequence length="211" mass="23524">MKLPKRNYQKGMSQLGIVLIVAAVVVVGVFWLLSKNYTASLTEMPPYPVSPSPVPTLAWLKYESADPKFSLSYPNTHYPEKDLFGYKRLKAVYGLSLVPYDKAKVETHSVFLMVFARGGVNLTNWVDSHTTAYKKGDAKLGGKNYTYYNVSGKKPGTVGSSEAIEFMIEFPDANTSLSYTAVATSKYIFLLSYTPGYMEGEYQRILSSIVF</sequence>
<protein>
    <submittedName>
        <fullName evidence="2">Uncharacterized protein</fullName>
    </submittedName>
</protein>